<organism evidence="1">
    <name type="scientific">marine sediment metagenome</name>
    <dbReference type="NCBI Taxonomy" id="412755"/>
    <lineage>
        <taxon>unclassified sequences</taxon>
        <taxon>metagenomes</taxon>
        <taxon>ecological metagenomes</taxon>
    </lineage>
</organism>
<dbReference type="EMBL" id="BART01013837">
    <property type="protein sequence ID" value="GAG81727.1"/>
    <property type="molecule type" value="Genomic_DNA"/>
</dbReference>
<comment type="caution">
    <text evidence="1">The sequence shown here is derived from an EMBL/GenBank/DDBJ whole genome shotgun (WGS) entry which is preliminary data.</text>
</comment>
<reference evidence="1" key="1">
    <citation type="journal article" date="2014" name="Front. Microbiol.">
        <title>High frequency of phylogenetically diverse reductive dehalogenase-homologous genes in deep subseafloor sedimentary metagenomes.</title>
        <authorList>
            <person name="Kawai M."/>
            <person name="Futagami T."/>
            <person name="Toyoda A."/>
            <person name="Takaki Y."/>
            <person name="Nishi S."/>
            <person name="Hori S."/>
            <person name="Arai W."/>
            <person name="Tsubouchi T."/>
            <person name="Morono Y."/>
            <person name="Uchiyama I."/>
            <person name="Ito T."/>
            <person name="Fujiyama A."/>
            <person name="Inagaki F."/>
            <person name="Takami H."/>
        </authorList>
    </citation>
    <scope>NUCLEOTIDE SEQUENCE</scope>
    <source>
        <strain evidence="1">Expedition CK06-06</strain>
    </source>
</reference>
<sequence length="161" mass="18324">MNRMLVTGLALGTEAGVCQACNFDYTWLINYPSILVWADKIMITKNIWDSVIDEKWPEPRGLAKCFKMIFEIAKSEGVIEIIDPSLVFTDKTREKIYVQIEEDLKLFKKHFPQKISTQKLGEKENSPTEIIIDGVGYCEPSIWSIYGGLILAKALKANCLF</sequence>
<proteinExistence type="predicted"/>
<accession>X1BKL0</accession>
<dbReference type="AlphaFoldDB" id="X1BKL0"/>
<evidence type="ECO:0000313" key="1">
    <source>
        <dbReference type="EMBL" id="GAG81727.1"/>
    </source>
</evidence>
<protein>
    <submittedName>
        <fullName evidence="1">Uncharacterized protein</fullName>
    </submittedName>
</protein>
<name>X1BKL0_9ZZZZ</name>
<gene>
    <name evidence="1" type="ORF">S01H4_28037</name>
</gene>
<feature type="non-terminal residue" evidence="1">
    <location>
        <position position="161"/>
    </location>
</feature>